<accession>A0ABQ7S7L9</accession>
<dbReference type="PROSITE" id="PS00109">
    <property type="entry name" value="PROTEIN_KINASE_TYR"/>
    <property type="match status" value="1"/>
</dbReference>
<keyword evidence="4" id="KW-0963">Cytoplasm</keyword>
<dbReference type="SUPFAM" id="SSF56112">
    <property type="entry name" value="Protein kinase-like (PK-like)"/>
    <property type="match status" value="1"/>
</dbReference>
<dbReference type="InterPro" id="IPR037085">
    <property type="entry name" value="Cdc42-bd-like_dom_sf"/>
</dbReference>
<feature type="compositionally biased region" description="Polar residues" evidence="12">
    <location>
        <begin position="665"/>
        <end position="680"/>
    </location>
</feature>
<comment type="catalytic activity">
    <reaction evidence="10">
        <text>L-threonyl-[protein] + ATP = O-phospho-L-threonyl-[protein] + ADP + H(+)</text>
        <dbReference type="Rhea" id="RHEA:46608"/>
        <dbReference type="Rhea" id="RHEA-COMP:11060"/>
        <dbReference type="Rhea" id="RHEA-COMP:11605"/>
        <dbReference type="ChEBI" id="CHEBI:15378"/>
        <dbReference type="ChEBI" id="CHEBI:30013"/>
        <dbReference type="ChEBI" id="CHEBI:30616"/>
        <dbReference type="ChEBI" id="CHEBI:61977"/>
        <dbReference type="ChEBI" id="CHEBI:456216"/>
        <dbReference type="EC" id="2.7.11.1"/>
    </reaction>
</comment>
<dbReference type="InterPro" id="IPR001245">
    <property type="entry name" value="Ser-Thr/Tyr_kinase_cat_dom"/>
</dbReference>
<dbReference type="PROSITE" id="PS50011">
    <property type="entry name" value="PROTEIN_KINASE_DOM"/>
    <property type="match status" value="1"/>
</dbReference>
<feature type="region of interest" description="Disordered" evidence="12">
    <location>
        <begin position="101"/>
        <end position="149"/>
    </location>
</feature>
<evidence type="ECO:0000256" key="7">
    <source>
        <dbReference type="ARBA" id="ARBA00022777"/>
    </source>
</evidence>
<feature type="binding site" evidence="11">
    <location>
        <position position="202"/>
    </location>
    <ligand>
        <name>ATP</name>
        <dbReference type="ChEBI" id="CHEBI:30616"/>
    </ligand>
</feature>
<dbReference type="InterPro" id="IPR050198">
    <property type="entry name" value="Non-receptor_tyrosine_kinases"/>
</dbReference>
<dbReference type="EMBL" id="JAIFTH010000516">
    <property type="protein sequence ID" value="KAG9509366.1"/>
    <property type="molecule type" value="Genomic_DNA"/>
</dbReference>
<dbReference type="InterPro" id="IPR008266">
    <property type="entry name" value="Tyr_kinase_AS"/>
</dbReference>
<feature type="region of interest" description="Disordered" evidence="12">
    <location>
        <begin position="656"/>
        <end position="680"/>
    </location>
</feature>
<evidence type="ECO:0000256" key="3">
    <source>
        <dbReference type="ARBA" id="ARBA00022443"/>
    </source>
</evidence>
<comment type="subcellular location">
    <subcellularLocation>
        <location evidence="1">Cytoplasm</location>
    </subcellularLocation>
</comment>
<keyword evidence="3" id="KW-0728">SH3 domain</keyword>
<feature type="compositionally biased region" description="Polar residues" evidence="12">
    <location>
        <begin position="104"/>
        <end position="127"/>
    </location>
</feature>
<dbReference type="Pfam" id="PF22931">
    <property type="entry name" value="SAM_TNK"/>
    <property type="match status" value="1"/>
</dbReference>
<dbReference type="PROSITE" id="PS00107">
    <property type="entry name" value="PROTEIN_KINASE_ATP"/>
    <property type="match status" value="1"/>
</dbReference>
<dbReference type="Pfam" id="PF07714">
    <property type="entry name" value="PK_Tyr_Ser-Thr"/>
    <property type="match status" value="1"/>
</dbReference>
<dbReference type="InterPro" id="IPR000719">
    <property type="entry name" value="Prot_kinase_dom"/>
</dbReference>
<dbReference type="Gene3D" id="2.30.30.40">
    <property type="entry name" value="SH3 Domains"/>
    <property type="match status" value="1"/>
</dbReference>
<dbReference type="Gene3D" id="1.10.510.10">
    <property type="entry name" value="Transferase(Phosphotransferase) domain 1"/>
    <property type="match status" value="1"/>
</dbReference>
<feature type="region of interest" description="Disordered" evidence="12">
    <location>
        <begin position="1"/>
        <end position="21"/>
    </location>
</feature>
<organism evidence="14 15">
    <name type="scientific">Fragariocoptes setiger</name>
    <dbReference type="NCBI Taxonomy" id="1670756"/>
    <lineage>
        <taxon>Eukaryota</taxon>
        <taxon>Metazoa</taxon>
        <taxon>Ecdysozoa</taxon>
        <taxon>Arthropoda</taxon>
        <taxon>Chelicerata</taxon>
        <taxon>Arachnida</taxon>
        <taxon>Acari</taxon>
        <taxon>Acariformes</taxon>
        <taxon>Trombidiformes</taxon>
        <taxon>Prostigmata</taxon>
        <taxon>Eupodina</taxon>
        <taxon>Eriophyoidea</taxon>
        <taxon>Phytoptidae</taxon>
        <taxon>Fragariocoptes</taxon>
    </lineage>
</organism>
<dbReference type="InterPro" id="IPR017441">
    <property type="entry name" value="Protein_kinase_ATP_BS"/>
</dbReference>
<dbReference type="GO" id="GO:0016301">
    <property type="term" value="F:kinase activity"/>
    <property type="evidence" value="ECO:0007669"/>
    <property type="project" value="UniProtKB-KW"/>
</dbReference>
<evidence type="ECO:0000313" key="15">
    <source>
        <dbReference type="Proteomes" id="UP000825002"/>
    </source>
</evidence>
<feature type="non-terminal residue" evidence="14">
    <location>
        <position position="1"/>
    </location>
</feature>
<evidence type="ECO:0000256" key="5">
    <source>
        <dbReference type="ARBA" id="ARBA00022679"/>
    </source>
</evidence>
<dbReference type="CDD" id="cd09539">
    <property type="entry name" value="SAM_TNK-like"/>
    <property type="match status" value="1"/>
</dbReference>
<dbReference type="PRINTS" id="PR00109">
    <property type="entry name" value="TYRKINASE"/>
</dbReference>
<protein>
    <recommendedName>
        <fullName evidence="2">non-specific protein-tyrosine kinase</fullName>
        <ecNumber evidence="2">2.7.10.2</ecNumber>
    </recommendedName>
</protein>
<evidence type="ECO:0000256" key="4">
    <source>
        <dbReference type="ARBA" id="ARBA00022490"/>
    </source>
</evidence>
<evidence type="ECO:0000256" key="1">
    <source>
        <dbReference type="ARBA" id="ARBA00004496"/>
    </source>
</evidence>
<comment type="caution">
    <text evidence="14">The sequence shown here is derived from an EMBL/GenBank/DDBJ whole genome shotgun (WGS) entry which is preliminary data.</text>
</comment>
<gene>
    <name evidence="14" type="primary">Tnk2</name>
    <name evidence="14" type="ORF">GZH46_02122</name>
</gene>
<evidence type="ECO:0000256" key="10">
    <source>
        <dbReference type="ARBA" id="ARBA00047899"/>
    </source>
</evidence>
<feature type="compositionally biased region" description="Low complexity" evidence="12">
    <location>
        <begin position="1"/>
        <end position="10"/>
    </location>
</feature>
<feature type="domain" description="Protein kinase" evidence="13">
    <location>
        <begin position="170"/>
        <end position="438"/>
    </location>
</feature>
<evidence type="ECO:0000256" key="6">
    <source>
        <dbReference type="ARBA" id="ARBA00022741"/>
    </source>
</evidence>
<dbReference type="InterPro" id="IPR055175">
    <property type="entry name" value="ACK/TNK-like_SAM"/>
</dbReference>
<reference evidence="14 15" key="1">
    <citation type="submission" date="2020-10" db="EMBL/GenBank/DDBJ databases">
        <authorList>
            <person name="Klimov P.B."/>
            <person name="Dyachkov S.M."/>
            <person name="Chetverikov P.E."/>
        </authorList>
    </citation>
    <scope>NUCLEOTIDE SEQUENCE [LARGE SCALE GENOMIC DNA]</scope>
    <source>
        <strain evidence="14">BMOC 18-1129-001#AD2665</strain>
        <tissue evidence="14">Entire mites</tissue>
    </source>
</reference>
<feature type="compositionally biased region" description="Basic and acidic residues" evidence="12">
    <location>
        <begin position="133"/>
        <end position="149"/>
    </location>
</feature>
<keyword evidence="5" id="KW-0808">Transferase</keyword>
<keyword evidence="15" id="KW-1185">Reference proteome</keyword>
<evidence type="ECO:0000256" key="8">
    <source>
        <dbReference type="ARBA" id="ARBA00022840"/>
    </source>
</evidence>
<dbReference type="InterPro" id="IPR011009">
    <property type="entry name" value="Kinase-like_dom_sf"/>
</dbReference>
<dbReference type="Gene3D" id="4.10.680.10">
    <property type="entry name" value="Cdc42-like binding domain"/>
    <property type="match status" value="1"/>
</dbReference>
<feature type="region of interest" description="Disordered" evidence="12">
    <location>
        <begin position="843"/>
        <end position="871"/>
    </location>
</feature>
<evidence type="ECO:0000259" key="13">
    <source>
        <dbReference type="PROSITE" id="PS50011"/>
    </source>
</evidence>
<evidence type="ECO:0000256" key="12">
    <source>
        <dbReference type="SAM" id="MobiDB-lite"/>
    </source>
</evidence>
<dbReference type="EC" id="2.7.10.2" evidence="2"/>
<dbReference type="Pfam" id="PF09027">
    <property type="entry name" value="GTPase_binding"/>
    <property type="match status" value="1"/>
</dbReference>
<dbReference type="InterPro" id="IPR049587">
    <property type="entry name" value="TNK-like_SAM"/>
</dbReference>
<keyword evidence="8 11" id="KW-0067">ATP-binding</keyword>
<evidence type="ECO:0000256" key="2">
    <source>
        <dbReference type="ARBA" id="ARBA00011903"/>
    </source>
</evidence>
<feature type="compositionally biased region" description="Polar residues" evidence="12">
    <location>
        <begin position="858"/>
        <end position="871"/>
    </location>
</feature>
<keyword evidence="6 11" id="KW-0547">Nucleotide-binding</keyword>
<dbReference type="PANTHER" id="PTHR24418">
    <property type="entry name" value="TYROSINE-PROTEIN KINASE"/>
    <property type="match status" value="1"/>
</dbReference>
<dbReference type="Proteomes" id="UP000825002">
    <property type="component" value="Unassembled WGS sequence"/>
</dbReference>
<keyword evidence="9" id="KW-0829">Tyrosine-protein kinase</keyword>
<proteinExistence type="predicted"/>
<dbReference type="InterPro" id="IPR020635">
    <property type="entry name" value="Tyr_kinase_cat_dom"/>
</dbReference>
<sequence length="871" mass="96779">MHNSSPSSPHLSHESSRGQSAIGDNSEWLNDLLVEVGLEKFHDKLKNDLQLARLSHFEFVSEDDLLDIGMSRPAAKRLLAAVKRHNSFVHAIKAKIVNKLKSPAPQQQQQLTANNHGSHFSSPTISPSGYHHRQPDNAKTKVKNSDKLGKKTDEAVTTGCLRCLINSQDLQLQEQIGHGVHGVVRKGVWTTPSGNALDVAVKILKNDLKLLDEQNVYPSDFVKEINVMHQLNHVNLIRLFGVVLSSPLMMVTELAPHGNLRDRLRKESGHTPISLLVNYSVQIASGMEYLESRRLVHRDLAARNIFIGRMRCIKIGDFGLMRAIPHLEDHYTMNETTKIPFPWCAPESLKLKQFSHASDSYMFGVTLWEMFSFGQEPWVGMSGGDIVAALDQGKHLPCPSSCPPNIYNVMLQCWQMNPSQRPGFSSLGQYLSTSYPLEVKVVCQFGPDDPNRKRSSAASRISLDVPACNDNQTSDRRTLMTCEIGDRILSIEGKPENLWWRGQNQRTFEIAWFPLSMTQWLPPSKSKSRKMYLISRPIKNSFIHTGHAGSDGTWGNPGHIDPMYLNNPLCSSNNRPHASAQASRFGHESSVRIALPNGKTSESSVPFKVRTRARLFRLFGINVDTADSTFTDEELIDGAYHRFMNETASSSDACSKLHRGHKKAQNIQRSQSQDLPFSKSSQLDQKACQAKEEPPLIDFSDAIQVPFPVSAVTTTTTTTTESNEFNADESIVHIQWDSNVSNELVRHHSDPNLQQLDRCSQAGSWNTGTFDECASNNYSRYYCPQDALSITPAATDNSNSNLTGLSNNMNPNDSFHYYSAVPGIGIGNGTSSSHFSGSKTIADIGSSHSATTTTTSSELRNSSMFPVTFDQ</sequence>
<keyword evidence="7 14" id="KW-0418">Kinase</keyword>
<evidence type="ECO:0000256" key="11">
    <source>
        <dbReference type="PROSITE-ProRule" id="PRU10141"/>
    </source>
</evidence>
<feature type="compositionally biased region" description="Low complexity" evidence="12">
    <location>
        <begin position="846"/>
        <end position="857"/>
    </location>
</feature>
<dbReference type="SMART" id="SM00219">
    <property type="entry name" value="TyrKc"/>
    <property type="match status" value="1"/>
</dbReference>
<evidence type="ECO:0000256" key="9">
    <source>
        <dbReference type="ARBA" id="ARBA00023137"/>
    </source>
</evidence>
<dbReference type="Gene3D" id="3.30.200.20">
    <property type="entry name" value="Phosphorylase Kinase, domain 1"/>
    <property type="match status" value="1"/>
</dbReference>
<dbReference type="InterPro" id="IPR015116">
    <property type="entry name" value="Cdc42-bd-like"/>
</dbReference>
<name>A0ABQ7S7L9_9ACAR</name>
<evidence type="ECO:0000313" key="14">
    <source>
        <dbReference type="EMBL" id="KAG9509366.1"/>
    </source>
</evidence>